<name>A0ABN9Y8U9_9DINO</name>
<keyword evidence="2" id="KW-1185">Reference proteome</keyword>
<comment type="caution">
    <text evidence="1">The sequence shown here is derived from an EMBL/GenBank/DDBJ whole genome shotgun (WGS) entry which is preliminary data.</text>
</comment>
<dbReference type="EMBL" id="CAUYUJ010022011">
    <property type="protein sequence ID" value="CAK0908420.1"/>
    <property type="molecule type" value="Genomic_DNA"/>
</dbReference>
<organism evidence="1 2">
    <name type="scientific">Prorocentrum cordatum</name>
    <dbReference type="NCBI Taxonomy" id="2364126"/>
    <lineage>
        <taxon>Eukaryota</taxon>
        <taxon>Sar</taxon>
        <taxon>Alveolata</taxon>
        <taxon>Dinophyceae</taxon>
        <taxon>Prorocentrales</taxon>
        <taxon>Prorocentraceae</taxon>
        <taxon>Prorocentrum</taxon>
    </lineage>
</organism>
<dbReference type="Proteomes" id="UP001189429">
    <property type="component" value="Unassembled WGS sequence"/>
</dbReference>
<protein>
    <submittedName>
        <fullName evidence="1">Uncharacterized protein</fullName>
    </submittedName>
</protein>
<accession>A0ABN9Y8U9</accession>
<evidence type="ECO:0000313" key="1">
    <source>
        <dbReference type="EMBL" id="CAK0908420.1"/>
    </source>
</evidence>
<sequence length="168" mass="17835">MIQQTIREFGGTAALRLFKTSACLSCSHLCPAAGALYTRALLACSPPLGGDEGGALGSMGSGSNFASHISLKSNGALCHCSSFLALSLMPLDRLAATWPVTTDHYCWRPASHCWLVSHALFCQQRSCCDGRGHRAVQTRPQIGIGRNRPPQSRQLAFSHALLPAVADG</sequence>
<evidence type="ECO:0000313" key="2">
    <source>
        <dbReference type="Proteomes" id="UP001189429"/>
    </source>
</evidence>
<gene>
    <name evidence="1" type="ORF">PCOR1329_LOCUS83102</name>
</gene>
<proteinExistence type="predicted"/>
<reference evidence="1" key="1">
    <citation type="submission" date="2023-10" db="EMBL/GenBank/DDBJ databases">
        <authorList>
            <person name="Chen Y."/>
            <person name="Shah S."/>
            <person name="Dougan E. K."/>
            <person name="Thang M."/>
            <person name="Chan C."/>
        </authorList>
    </citation>
    <scope>NUCLEOTIDE SEQUENCE [LARGE SCALE GENOMIC DNA]</scope>
</reference>